<feature type="compositionally biased region" description="Acidic residues" evidence="1">
    <location>
        <begin position="874"/>
        <end position="884"/>
    </location>
</feature>
<dbReference type="AlphaFoldDB" id="A0A507QLC7"/>
<gene>
    <name evidence="2" type="ORF">MPDQ_002080</name>
</gene>
<evidence type="ECO:0000313" key="3">
    <source>
        <dbReference type="Proteomes" id="UP000319663"/>
    </source>
</evidence>
<feature type="compositionally biased region" description="Basic and acidic residues" evidence="1">
    <location>
        <begin position="1"/>
        <end position="11"/>
    </location>
</feature>
<reference evidence="2 3" key="1">
    <citation type="submission" date="2019-06" db="EMBL/GenBank/DDBJ databases">
        <title>Wine fermentation using esterase from Monascus purpureus.</title>
        <authorList>
            <person name="Geng C."/>
            <person name="Zhang Y."/>
        </authorList>
    </citation>
    <scope>NUCLEOTIDE SEQUENCE [LARGE SCALE GENOMIC DNA]</scope>
    <source>
        <strain evidence="2">HQ1</strain>
    </source>
</reference>
<feature type="compositionally biased region" description="Basic and acidic residues" evidence="1">
    <location>
        <begin position="885"/>
        <end position="901"/>
    </location>
</feature>
<organism evidence="2 3">
    <name type="scientific">Monascus purpureus</name>
    <name type="common">Red mold</name>
    <name type="synonym">Monascus anka</name>
    <dbReference type="NCBI Taxonomy" id="5098"/>
    <lineage>
        <taxon>Eukaryota</taxon>
        <taxon>Fungi</taxon>
        <taxon>Dikarya</taxon>
        <taxon>Ascomycota</taxon>
        <taxon>Pezizomycotina</taxon>
        <taxon>Eurotiomycetes</taxon>
        <taxon>Eurotiomycetidae</taxon>
        <taxon>Eurotiales</taxon>
        <taxon>Aspergillaceae</taxon>
        <taxon>Monascus</taxon>
    </lineage>
</organism>
<keyword evidence="3" id="KW-1185">Reference proteome</keyword>
<feature type="compositionally biased region" description="Polar residues" evidence="1">
    <location>
        <begin position="108"/>
        <end position="120"/>
    </location>
</feature>
<evidence type="ECO:0000256" key="1">
    <source>
        <dbReference type="SAM" id="MobiDB-lite"/>
    </source>
</evidence>
<protein>
    <submittedName>
        <fullName evidence="2">Uncharacterized protein</fullName>
    </submittedName>
</protein>
<name>A0A507QLC7_MONPU</name>
<accession>A0A507QLC7</accession>
<feature type="region of interest" description="Disordered" evidence="1">
    <location>
        <begin position="185"/>
        <end position="248"/>
    </location>
</feature>
<sequence>MQRGRSNDNRSQDPQISQAPNFNNLEIRGAWSGDPKNPVDIRISLEVKCVPNTELPLLNIRSPNTSLVKTFSVRLESDEWGRGNQSRDGPPQSPLFAFSSVISEDGDNSSTRVECTSKKSYSLDLESSPESQTSNGDDDERFRHHNARSFKQLSFLPPTFSSALCVNATKCDEWDYLQRKRSATVAHLSDSESESEKGKTGQSSAATESTAKASLANSIPGSDISCEPKDDGKVKCRSESSRPTIPSRWRPCLIPKRVTLAKETGPKQSLLEQPSEDTATTLNGATGLSPCASVQNNVNDNLVIPLAAATISSKAALTPRTIDASQRKETSPAGPSDFGQYEVVEGELACPKSRNELLPIPTDASIAERTVEASESTTASPELSAGIKCCRSGLLACECKNCPVLEQDPELVLQNGILFIKNPRDVRPATYKFSITVSVVLVKNRSTGWFNLFLPGLPKLSDDDRGYFLFQVPEKRGLEFRTTNLQRYKMVENCFFAEFANSANFVVPLRVCNKRFYGVIRDFTVDQEIRAEHNIRDATSTSGDGDGQTNLSVKYNALCSLRLHNRCFSSEKCCFFLYVDGGPDGFYQCQIDPQSAGLQIIRLNKEEERPIGLSHVRIICSPKHLEMFCLSWEIHVPGKKAMNWLPRIYPASASSCHGLRHYLRRTFTELEARSLSEELYYNDKVGNHEEGQAEPSSEFDEDGAEDSDYSHYSESDEFNPFAHFLDFRLDECEPSLVLQVISRIVMALCRPSSVFTEWRVYYVGGLTPSKRRTLLSACCIGFLVLLTVFSIRFYPASADLFGYSQDPNNSAPLITLNGYPGLERYNISLLKNEPRDLLRGFAKNMLRIAKSDTQNHDALTPAELNVDMPRTLNDDENDNVEGLEDVTHSGEENTVKFRVETEDIPEEDAPTVQSQESPAASPKESMKSPGPSLRDRIDYLLGWSGPVFDMAEDH</sequence>
<feature type="region of interest" description="Disordered" evidence="1">
    <location>
        <begin position="1"/>
        <end position="33"/>
    </location>
</feature>
<dbReference type="EMBL" id="VIFY01000160">
    <property type="protein sequence ID" value="TQB69318.1"/>
    <property type="molecule type" value="Genomic_DNA"/>
</dbReference>
<feature type="region of interest" description="Disordered" evidence="1">
    <location>
        <begin position="686"/>
        <end position="713"/>
    </location>
</feature>
<feature type="compositionally biased region" description="Acidic residues" evidence="1">
    <location>
        <begin position="697"/>
        <end position="707"/>
    </location>
</feature>
<dbReference type="OrthoDB" id="5599552at2759"/>
<comment type="caution">
    <text evidence="2">The sequence shown here is derived from an EMBL/GenBank/DDBJ whole genome shotgun (WGS) entry which is preliminary data.</text>
</comment>
<feature type="compositionally biased region" description="Basic and acidic residues" evidence="1">
    <location>
        <begin position="226"/>
        <end position="240"/>
    </location>
</feature>
<feature type="compositionally biased region" description="Polar residues" evidence="1">
    <location>
        <begin position="12"/>
        <end position="24"/>
    </location>
</feature>
<proteinExistence type="predicted"/>
<evidence type="ECO:0000313" key="2">
    <source>
        <dbReference type="EMBL" id="TQB69318.1"/>
    </source>
</evidence>
<feature type="region of interest" description="Disordered" evidence="1">
    <location>
        <begin position="868"/>
        <end position="936"/>
    </location>
</feature>
<feature type="compositionally biased region" description="Low complexity" evidence="1">
    <location>
        <begin position="203"/>
        <end position="216"/>
    </location>
</feature>
<dbReference type="Proteomes" id="UP000319663">
    <property type="component" value="Unassembled WGS sequence"/>
</dbReference>
<feature type="region of interest" description="Disordered" evidence="1">
    <location>
        <begin position="103"/>
        <end position="141"/>
    </location>
</feature>